<dbReference type="EMBL" id="CP053838">
    <property type="protein sequence ID" value="QKF74507.1"/>
    <property type="molecule type" value="Genomic_DNA"/>
</dbReference>
<dbReference type="RefSeq" id="WP_026806335.1">
    <property type="nucleotide sequence ID" value="NZ_CP053838.1"/>
</dbReference>
<dbReference type="InterPro" id="IPR046537">
    <property type="entry name" value="DUF6602"/>
</dbReference>
<gene>
    <name evidence="2" type="ORF">AFAEC_a0062</name>
</gene>
<evidence type="ECO:0000259" key="1">
    <source>
        <dbReference type="Pfam" id="PF20247"/>
    </source>
</evidence>
<dbReference type="KEGG" id="afc:AFAEC_a0062"/>
<organism evidence="2">
    <name type="scientific">Aliarcobacter faecis</name>
    <dbReference type="NCBI Taxonomy" id="1564138"/>
    <lineage>
        <taxon>Bacteria</taxon>
        <taxon>Pseudomonadati</taxon>
        <taxon>Campylobacterota</taxon>
        <taxon>Epsilonproteobacteria</taxon>
        <taxon>Campylobacterales</taxon>
        <taxon>Arcobacteraceae</taxon>
        <taxon>Aliarcobacter</taxon>
    </lineage>
</organism>
<sequence>MSMKLYYESINNEFMALKERITYLIGYTHHSTTGGYKEALLKDFIARYLPENIGISRGFVVFNQRQDNNYETIRNNLEYNSNELDILLYDKTRPTLYKSDNLVIVDVHSVKGIIEVKANLRSDKVDDIIDKFKKNISKINLQKDKKIYSGIFAYEVSLPNEENLLDQIQNNTKKDLNNVINHICLGSNKFVKFWEYNPAYVQDNNYYKWHLYKFDDNLAMGYFIYNLITFFINKNDRLWFPSGTKEPYLSDSRRIDEPL</sequence>
<proteinExistence type="predicted"/>
<name>A0A6M8N977_9BACT</name>
<accession>A0A6M8N977</accession>
<evidence type="ECO:0000313" key="2">
    <source>
        <dbReference type="EMBL" id="QKF74507.1"/>
    </source>
</evidence>
<dbReference type="CDD" id="cd21173">
    <property type="entry name" value="NucC-like"/>
    <property type="match status" value="1"/>
</dbReference>
<feature type="domain" description="DUF6602" evidence="1">
    <location>
        <begin position="28"/>
        <end position="134"/>
    </location>
</feature>
<protein>
    <recommendedName>
        <fullName evidence="1">DUF6602 domain-containing protein</fullName>
    </recommendedName>
</protein>
<dbReference type="OrthoDB" id="4070386at2"/>
<reference evidence="2" key="1">
    <citation type="submission" date="2020-05" db="EMBL/GenBank/DDBJ databases">
        <title>Complete genome sequencing of Campylobacter and Arcobacter type strains.</title>
        <authorList>
            <person name="Miller W.G."/>
            <person name="Yee E."/>
        </authorList>
    </citation>
    <scope>NUCLEOTIDE SEQUENCE [LARGE SCALE GENOMIC DNA]</scope>
    <source>
        <strain evidence="2">CCUG 66484</strain>
        <plasmid evidence="2">pAFAEC</plasmid>
    </source>
</reference>
<keyword evidence="2" id="KW-0614">Plasmid</keyword>
<geneLocation type="plasmid" evidence="2">
    <name>pAFAEC</name>
</geneLocation>
<dbReference type="Pfam" id="PF20247">
    <property type="entry name" value="DUF6602"/>
    <property type="match status" value="1"/>
</dbReference>
<dbReference type="AlphaFoldDB" id="A0A6M8N977"/>